<protein>
    <submittedName>
        <fullName evidence="8">ECF RNA polymerase sigma factor SigM</fullName>
    </submittedName>
</protein>
<keyword evidence="3" id="KW-0731">Sigma factor</keyword>
<dbReference type="InterPro" id="IPR007627">
    <property type="entry name" value="RNA_pol_sigma70_r2"/>
</dbReference>
<keyword evidence="5" id="KW-0804">Transcription</keyword>
<dbReference type="Pfam" id="PF04542">
    <property type="entry name" value="Sigma70_r2"/>
    <property type="match status" value="1"/>
</dbReference>
<gene>
    <name evidence="8" type="primary">sigM</name>
    <name evidence="8" type="ORF">LEM8419_00092</name>
</gene>
<keyword evidence="4" id="KW-0238">DNA-binding</keyword>
<dbReference type="Proteomes" id="UP000837803">
    <property type="component" value="Unassembled WGS sequence"/>
</dbReference>
<comment type="caution">
    <text evidence="8">The sequence shown here is derived from an EMBL/GenBank/DDBJ whole genome shotgun (WGS) entry which is preliminary data.</text>
</comment>
<dbReference type="NCBIfam" id="TIGR02937">
    <property type="entry name" value="sigma70-ECF"/>
    <property type="match status" value="1"/>
</dbReference>
<dbReference type="EMBL" id="CAKLPZ010000001">
    <property type="protein sequence ID" value="CAH0998744.1"/>
    <property type="molecule type" value="Genomic_DNA"/>
</dbReference>
<name>A0ABM9AX30_9BACT</name>
<dbReference type="InterPro" id="IPR013324">
    <property type="entry name" value="RNA_pol_sigma_r3/r4-like"/>
</dbReference>
<evidence type="ECO:0000256" key="1">
    <source>
        <dbReference type="ARBA" id="ARBA00010641"/>
    </source>
</evidence>
<dbReference type="InterPro" id="IPR039425">
    <property type="entry name" value="RNA_pol_sigma-70-like"/>
</dbReference>
<dbReference type="SUPFAM" id="SSF88946">
    <property type="entry name" value="Sigma2 domain of RNA polymerase sigma factors"/>
    <property type="match status" value="1"/>
</dbReference>
<organism evidence="8 9">
    <name type="scientific">Neolewinella maritima</name>
    <dbReference type="NCBI Taxonomy" id="1383882"/>
    <lineage>
        <taxon>Bacteria</taxon>
        <taxon>Pseudomonadati</taxon>
        <taxon>Bacteroidota</taxon>
        <taxon>Saprospiria</taxon>
        <taxon>Saprospirales</taxon>
        <taxon>Lewinellaceae</taxon>
        <taxon>Neolewinella</taxon>
    </lineage>
</organism>
<keyword evidence="9" id="KW-1185">Reference proteome</keyword>
<dbReference type="Gene3D" id="1.10.1740.10">
    <property type="match status" value="1"/>
</dbReference>
<dbReference type="InterPro" id="IPR014284">
    <property type="entry name" value="RNA_pol_sigma-70_dom"/>
</dbReference>
<evidence type="ECO:0000259" key="7">
    <source>
        <dbReference type="Pfam" id="PF08281"/>
    </source>
</evidence>
<evidence type="ECO:0000256" key="4">
    <source>
        <dbReference type="ARBA" id="ARBA00023125"/>
    </source>
</evidence>
<dbReference type="InterPro" id="IPR036388">
    <property type="entry name" value="WH-like_DNA-bd_sf"/>
</dbReference>
<reference evidence="8" key="1">
    <citation type="submission" date="2021-12" db="EMBL/GenBank/DDBJ databases">
        <authorList>
            <person name="Rodrigo-Torres L."/>
            <person name="Arahal R. D."/>
            <person name="Lucena T."/>
        </authorList>
    </citation>
    <scope>NUCLEOTIDE SEQUENCE</scope>
    <source>
        <strain evidence="8">CECT 8419</strain>
    </source>
</reference>
<evidence type="ECO:0000256" key="2">
    <source>
        <dbReference type="ARBA" id="ARBA00023015"/>
    </source>
</evidence>
<feature type="domain" description="RNA polymerase sigma factor 70 region 4 type 2" evidence="7">
    <location>
        <begin position="111"/>
        <end position="161"/>
    </location>
</feature>
<accession>A0ABM9AX30</accession>
<evidence type="ECO:0000313" key="9">
    <source>
        <dbReference type="Proteomes" id="UP000837803"/>
    </source>
</evidence>
<feature type="domain" description="RNA polymerase sigma-70 region 2" evidence="6">
    <location>
        <begin position="15"/>
        <end position="81"/>
    </location>
</feature>
<evidence type="ECO:0000256" key="5">
    <source>
        <dbReference type="ARBA" id="ARBA00023163"/>
    </source>
</evidence>
<evidence type="ECO:0000256" key="3">
    <source>
        <dbReference type="ARBA" id="ARBA00023082"/>
    </source>
</evidence>
<keyword evidence="2" id="KW-0805">Transcription regulation</keyword>
<dbReference type="Pfam" id="PF08281">
    <property type="entry name" value="Sigma70_r4_2"/>
    <property type="match status" value="1"/>
</dbReference>
<dbReference type="InterPro" id="IPR013325">
    <property type="entry name" value="RNA_pol_sigma_r2"/>
</dbReference>
<dbReference type="PANTHER" id="PTHR43133:SF52">
    <property type="entry name" value="ECF RNA POLYMERASE SIGMA FACTOR SIGL"/>
    <property type="match status" value="1"/>
</dbReference>
<dbReference type="InterPro" id="IPR013249">
    <property type="entry name" value="RNA_pol_sigma70_r4_t2"/>
</dbReference>
<dbReference type="PANTHER" id="PTHR43133">
    <property type="entry name" value="RNA POLYMERASE ECF-TYPE SIGMA FACTO"/>
    <property type="match status" value="1"/>
</dbReference>
<dbReference type="SUPFAM" id="SSF88659">
    <property type="entry name" value="Sigma3 and sigma4 domains of RNA polymerase sigma factors"/>
    <property type="match status" value="1"/>
</dbReference>
<evidence type="ECO:0000259" key="6">
    <source>
        <dbReference type="Pfam" id="PF04542"/>
    </source>
</evidence>
<comment type="similarity">
    <text evidence="1">Belongs to the sigma-70 factor family. ECF subfamily.</text>
</comment>
<sequence>MQHVAAGQLQQLAPLYERYKGPILGFLLNRGALDRATAEDLLHGVFERVITYRTSWRAGQSFRSWVFTIARNLHHDHCRAMGRNPVCATSELPDLPPEQLDDQLTDYRHTLPTAIRKLPDNYRMVVELAWQRNMKYAEIAHVLGTTEANVKVRMHRACKRLRANYHNADKP</sequence>
<dbReference type="CDD" id="cd06171">
    <property type="entry name" value="Sigma70_r4"/>
    <property type="match status" value="1"/>
</dbReference>
<proteinExistence type="inferred from homology"/>
<evidence type="ECO:0000313" key="8">
    <source>
        <dbReference type="EMBL" id="CAH0998744.1"/>
    </source>
</evidence>
<dbReference type="Gene3D" id="1.10.10.10">
    <property type="entry name" value="Winged helix-like DNA-binding domain superfamily/Winged helix DNA-binding domain"/>
    <property type="match status" value="1"/>
</dbReference>